<evidence type="ECO:0000313" key="1">
    <source>
        <dbReference type="EMBL" id="RIB08106.1"/>
    </source>
</evidence>
<evidence type="ECO:0000313" key="2">
    <source>
        <dbReference type="Proteomes" id="UP000266673"/>
    </source>
</evidence>
<accession>A0A397ULU3</accession>
<organism evidence="1 2">
    <name type="scientific">Gigaspora rosea</name>
    <dbReference type="NCBI Taxonomy" id="44941"/>
    <lineage>
        <taxon>Eukaryota</taxon>
        <taxon>Fungi</taxon>
        <taxon>Fungi incertae sedis</taxon>
        <taxon>Mucoromycota</taxon>
        <taxon>Glomeromycotina</taxon>
        <taxon>Glomeromycetes</taxon>
        <taxon>Diversisporales</taxon>
        <taxon>Gigasporaceae</taxon>
        <taxon>Gigaspora</taxon>
    </lineage>
</organism>
<proteinExistence type="predicted"/>
<name>A0A397ULU3_9GLOM</name>
<keyword evidence="2" id="KW-1185">Reference proteome</keyword>
<dbReference type="AlphaFoldDB" id="A0A397ULU3"/>
<reference evidence="1 2" key="1">
    <citation type="submission" date="2018-06" db="EMBL/GenBank/DDBJ databases">
        <title>Comparative genomics reveals the genomic features of Rhizophagus irregularis, R. cerebriforme, R. diaphanum and Gigaspora rosea, and their symbiotic lifestyle signature.</title>
        <authorList>
            <person name="Morin E."/>
            <person name="San Clemente H."/>
            <person name="Chen E.C.H."/>
            <person name="De La Providencia I."/>
            <person name="Hainaut M."/>
            <person name="Kuo A."/>
            <person name="Kohler A."/>
            <person name="Murat C."/>
            <person name="Tang N."/>
            <person name="Roy S."/>
            <person name="Loubradou J."/>
            <person name="Henrissat B."/>
            <person name="Grigoriev I.V."/>
            <person name="Corradi N."/>
            <person name="Roux C."/>
            <person name="Martin F.M."/>
        </authorList>
    </citation>
    <scope>NUCLEOTIDE SEQUENCE [LARGE SCALE GENOMIC DNA]</scope>
    <source>
        <strain evidence="1 2">DAOM 194757</strain>
    </source>
</reference>
<dbReference type="EMBL" id="QKWP01001552">
    <property type="protein sequence ID" value="RIB08106.1"/>
    <property type="molecule type" value="Genomic_DNA"/>
</dbReference>
<gene>
    <name evidence="1" type="ORF">C2G38_2252224</name>
</gene>
<dbReference type="STRING" id="44941.A0A397ULU3"/>
<dbReference type="Proteomes" id="UP000266673">
    <property type="component" value="Unassembled WGS sequence"/>
</dbReference>
<sequence>MVENLIVLNVDDFHNIHEPRHSDATSTHDVSHFITILLKALPEMPSIPFNHPNQEMNIYNEEGIDSSIIIENADSLFFPHLWLSYTGQKNAFNDLFRQETHDKRVERLLIHSYDDRIEQRKTD</sequence>
<protein>
    <submittedName>
        <fullName evidence="1">Uncharacterized protein</fullName>
    </submittedName>
</protein>
<comment type="caution">
    <text evidence="1">The sequence shown here is derived from an EMBL/GenBank/DDBJ whole genome shotgun (WGS) entry which is preliminary data.</text>
</comment>
<dbReference type="OrthoDB" id="2447160at2759"/>